<reference evidence="1 2" key="1">
    <citation type="journal article" date="2013" name="Genome Announc.">
        <title>Genome Sequence of Sporolactobacillus laevolacticus DSM442, an Efficient Polymer-Grade D-Lactate Producer from Agricultural Waste Cottonseed as a Nitrogen Source.</title>
        <authorList>
            <person name="Wang H."/>
            <person name="Wang L."/>
            <person name="Ju J."/>
            <person name="Yu B."/>
            <person name="Ma Y."/>
        </authorList>
    </citation>
    <scope>NUCLEOTIDE SEQUENCE [LARGE SCALE GENOMIC DNA]</scope>
    <source>
        <strain evidence="1 2">DSM 442</strain>
    </source>
</reference>
<sequence length="42" mass="5172">MNKKYVKQWSQFSKLMNDGAENRAFSILWNKEITYKKLKKLY</sequence>
<comment type="caution">
    <text evidence="1">The sequence shown here is derived from an EMBL/GenBank/DDBJ whole genome shotgun (WGS) entry which is preliminary data.</text>
</comment>
<evidence type="ECO:0000313" key="2">
    <source>
        <dbReference type="Proteomes" id="UP000018296"/>
    </source>
</evidence>
<name>V6IV43_9BACL</name>
<evidence type="ECO:0000313" key="1">
    <source>
        <dbReference type="EMBL" id="EST10950.1"/>
    </source>
</evidence>
<protein>
    <submittedName>
        <fullName evidence="1">Uncharacterized protein</fullName>
    </submittedName>
</protein>
<organism evidence="1 2">
    <name type="scientific">Sporolactobacillus laevolacticus DSM 442</name>
    <dbReference type="NCBI Taxonomy" id="1395513"/>
    <lineage>
        <taxon>Bacteria</taxon>
        <taxon>Bacillati</taxon>
        <taxon>Bacillota</taxon>
        <taxon>Bacilli</taxon>
        <taxon>Bacillales</taxon>
        <taxon>Sporolactobacillaceae</taxon>
        <taxon>Sporolactobacillus</taxon>
    </lineage>
</organism>
<keyword evidence="2" id="KW-1185">Reference proteome</keyword>
<proteinExistence type="predicted"/>
<dbReference type="EMBL" id="AWTC01000016">
    <property type="protein sequence ID" value="EST10950.1"/>
    <property type="molecule type" value="Genomic_DNA"/>
</dbReference>
<dbReference type="PATRIC" id="fig|1395513.3.peg.3088"/>
<dbReference type="AlphaFoldDB" id="V6IV43"/>
<accession>V6IV43</accession>
<dbReference type="Proteomes" id="UP000018296">
    <property type="component" value="Unassembled WGS sequence"/>
</dbReference>
<gene>
    <name evidence="1" type="ORF">P343_15180</name>
</gene>